<reference evidence="2 3" key="2">
    <citation type="submission" date="2019-01" db="EMBL/GenBank/DDBJ databases">
        <title>The decoding of complex shrimp genome reveals the adaptation for benthos swimmer, frequently molting mechanism and breeding impact on genome.</title>
        <authorList>
            <person name="Sun Y."/>
            <person name="Gao Y."/>
            <person name="Yu Y."/>
        </authorList>
    </citation>
    <scope>NUCLEOTIDE SEQUENCE [LARGE SCALE GENOMIC DNA]</scope>
    <source>
        <tissue evidence="2">Muscle</tissue>
    </source>
</reference>
<dbReference type="InterPro" id="IPR050374">
    <property type="entry name" value="RRT5_SRSF_SR"/>
</dbReference>
<comment type="caution">
    <text evidence="2">The sequence shown here is derived from an EMBL/GenBank/DDBJ whole genome shotgun (WGS) entry which is preliminary data.</text>
</comment>
<evidence type="ECO:0000256" key="1">
    <source>
        <dbReference type="ARBA" id="ARBA00022884"/>
    </source>
</evidence>
<dbReference type="Gene3D" id="3.30.70.330">
    <property type="match status" value="2"/>
</dbReference>
<protein>
    <submittedName>
        <fullName evidence="2">Putative methenyltetrahydrofolate synthase domain-containing protein isoform X2</fullName>
    </submittedName>
</protein>
<keyword evidence="3" id="KW-1185">Reference proteome</keyword>
<reference evidence="2 3" key="1">
    <citation type="submission" date="2018-04" db="EMBL/GenBank/DDBJ databases">
        <authorList>
            <person name="Zhang X."/>
            <person name="Yuan J."/>
            <person name="Li F."/>
            <person name="Xiang J."/>
        </authorList>
    </citation>
    <scope>NUCLEOTIDE SEQUENCE [LARGE SCALE GENOMIC DNA]</scope>
    <source>
        <tissue evidence="2">Muscle</tissue>
    </source>
</reference>
<keyword evidence="1" id="KW-0694">RNA-binding</keyword>
<dbReference type="AlphaFoldDB" id="A0A423U7P1"/>
<dbReference type="GO" id="GO:0005737">
    <property type="term" value="C:cytoplasm"/>
    <property type="evidence" value="ECO:0007669"/>
    <property type="project" value="TreeGrafter"/>
</dbReference>
<dbReference type="PANTHER" id="PTHR23003">
    <property type="entry name" value="RNA RECOGNITION MOTIF RRM DOMAIN CONTAINING PROTEIN"/>
    <property type="match status" value="1"/>
</dbReference>
<sequence>MSARNRIVKRTVEATNEQDRLGSADLDNEIQGGKGLKTRKPRNPFTYAVFLGKVPPACRVRELKEALQGRDVRPIDITWRGRNGFAFLRFTGPVEECDDVLAKLDGLTLQEQPLLIHAKDKMVMKDNENAGTKVPSTCRVRELKDALQNRNVQPMDITWRGRSGFAFLRFTGPVEECDDILTKLEGLTLQEQPVLVEKAKDKEP</sequence>
<proteinExistence type="predicted"/>
<dbReference type="GO" id="GO:0005634">
    <property type="term" value="C:nucleus"/>
    <property type="evidence" value="ECO:0007669"/>
    <property type="project" value="TreeGrafter"/>
</dbReference>
<name>A0A423U7P1_PENVA</name>
<dbReference type="GO" id="GO:0003729">
    <property type="term" value="F:mRNA binding"/>
    <property type="evidence" value="ECO:0007669"/>
    <property type="project" value="TreeGrafter"/>
</dbReference>
<dbReference type="InterPro" id="IPR035979">
    <property type="entry name" value="RBD_domain_sf"/>
</dbReference>
<dbReference type="InterPro" id="IPR012677">
    <property type="entry name" value="Nucleotide-bd_a/b_plait_sf"/>
</dbReference>
<accession>A0A423U7P1</accession>
<dbReference type="Proteomes" id="UP000283509">
    <property type="component" value="Unassembled WGS sequence"/>
</dbReference>
<evidence type="ECO:0000313" key="2">
    <source>
        <dbReference type="EMBL" id="ROT84709.1"/>
    </source>
</evidence>
<dbReference type="PANTHER" id="PTHR23003:SF17">
    <property type="entry name" value="RNA-BINDING PROTEIN PIN4"/>
    <property type="match status" value="1"/>
</dbReference>
<dbReference type="EMBL" id="QCYY01000507">
    <property type="protein sequence ID" value="ROT84709.1"/>
    <property type="molecule type" value="Genomic_DNA"/>
</dbReference>
<organism evidence="2 3">
    <name type="scientific">Penaeus vannamei</name>
    <name type="common">Whiteleg shrimp</name>
    <name type="synonym">Litopenaeus vannamei</name>
    <dbReference type="NCBI Taxonomy" id="6689"/>
    <lineage>
        <taxon>Eukaryota</taxon>
        <taxon>Metazoa</taxon>
        <taxon>Ecdysozoa</taxon>
        <taxon>Arthropoda</taxon>
        <taxon>Crustacea</taxon>
        <taxon>Multicrustacea</taxon>
        <taxon>Malacostraca</taxon>
        <taxon>Eumalacostraca</taxon>
        <taxon>Eucarida</taxon>
        <taxon>Decapoda</taxon>
        <taxon>Dendrobranchiata</taxon>
        <taxon>Penaeoidea</taxon>
        <taxon>Penaeidae</taxon>
        <taxon>Penaeus</taxon>
    </lineage>
</organism>
<dbReference type="SUPFAM" id="SSF54928">
    <property type="entry name" value="RNA-binding domain, RBD"/>
    <property type="match status" value="1"/>
</dbReference>
<evidence type="ECO:0000313" key="3">
    <source>
        <dbReference type="Proteomes" id="UP000283509"/>
    </source>
</evidence>
<dbReference type="OrthoDB" id="433414at2759"/>
<gene>
    <name evidence="2" type="ORF">C7M84_022100</name>
</gene>